<name>A0AAD4D5R9_9FUNG</name>
<accession>A0AAD4D5R9</accession>
<sequence length="465" mass="49543">MGQPSVVKGFLPWDGNHTDKPMWNLIKNMLNGQHPVGTLYDVTGTWKHNDYPSLGTSRQDIVISSYQVITSNALPPLPPGIVCQVPYGSQTQSAMRSASADQGVSSRGHVQQSVSAATPARGGRRGSVEQDMGLQDGLSLSQDIADFVGHEGQQERPVDFDTLQGTGNLADRRQSLQHTHSQGSLLQQGSNAHRTLAGRGTGSSTVSPGRNNDQRSQTHMPSYLDDVGDEYWNLSSAGQSAVDIILKQNFLEKYGRLNLTGSTSSAPTPPATGGQESLAPGSDLNSDLFPLLHPAISSNVNGKQPLRSDSGSLGQDQVVNSSQWDMSTAQQLWNNPSRSNMASSTGTGGMVTPGSGITRQPLQDISDGMNRSNTAGIDDNLPVKRAVGRPRKDAASATSIKRSVPEIPDGDALPGRGAKRTAFTRSAVRTKETLQSNSRSRSASRSFEADPISPVEIIDEDGYSD</sequence>
<reference evidence="2" key="1">
    <citation type="journal article" date="2020" name="Fungal Divers.">
        <title>Resolving the Mortierellaceae phylogeny through synthesis of multi-gene phylogenetics and phylogenomics.</title>
        <authorList>
            <person name="Vandepol N."/>
            <person name="Liber J."/>
            <person name="Desiro A."/>
            <person name="Na H."/>
            <person name="Kennedy M."/>
            <person name="Barry K."/>
            <person name="Grigoriev I.V."/>
            <person name="Miller A.N."/>
            <person name="O'Donnell K."/>
            <person name="Stajich J.E."/>
            <person name="Bonito G."/>
        </authorList>
    </citation>
    <scope>NUCLEOTIDE SEQUENCE</scope>
    <source>
        <strain evidence="2">NRRL 28262</strain>
    </source>
</reference>
<dbReference type="AlphaFoldDB" id="A0AAD4D5R9"/>
<feature type="compositionally biased region" description="Polar residues" evidence="1">
    <location>
        <begin position="202"/>
        <end position="220"/>
    </location>
</feature>
<evidence type="ECO:0000313" key="2">
    <source>
        <dbReference type="EMBL" id="KAG0268954.1"/>
    </source>
</evidence>
<feature type="region of interest" description="Disordered" evidence="1">
    <location>
        <begin position="93"/>
        <end position="130"/>
    </location>
</feature>
<feature type="compositionally biased region" description="Polar residues" evidence="1">
    <location>
        <begin position="296"/>
        <end position="316"/>
    </location>
</feature>
<feature type="compositionally biased region" description="Polar residues" evidence="1">
    <location>
        <begin position="334"/>
        <end position="345"/>
    </location>
</feature>
<evidence type="ECO:0000313" key="3">
    <source>
        <dbReference type="Proteomes" id="UP001194580"/>
    </source>
</evidence>
<dbReference type="Proteomes" id="UP001194580">
    <property type="component" value="Unassembled WGS sequence"/>
</dbReference>
<gene>
    <name evidence="2" type="ORF">BGZ95_002261</name>
</gene>
<feature type="region of interest" description="Disordered" evidence="1">
    <location>
        <begin position="194"/>
        <end position="224"/>
    </location>
</feature>
<protein>
    <submittedName>
        <fullName evidence="2">Uncharacterized protein</fullName>
    </submittedName>
</protein>
<dbReference type="EMBL" id="JAAAIL010001474">
    <property type="protein sequence ID" value="KAG0268954.1"/>
    <property type="molecule type" value="Genomic_DNA"/>
</dbReference>
<evidence type="ECO:0000256" key="1">
    <source>
        <dbReference type="SAM" id="MobiDB-lite"/>
    </source>
</evidence>
<feature type="compositionally biased region" description="Polar residues" evidence="1">
    <location>
        <begin position="93"/>
        <end position="116"/>
    </location>
</feature>
<feature type="region of interest" description="Disordered" evidence="1">
    <location>
        <begin position="334"/>
        <end position="465"/>
    </location>
</feature>
<comment type="caution">
    <text evidence="2">The sequence shown here is derived from an EMBL/GenBank/DDBJ whole genome shotgun (WGS) entry which is preliminary data.</text>
</comment>
<feature type="compositionally biased region" description="Polar residues" evidence="1">
    <location>
        <begin position="355"/>
        <end position="375"/>
    </location>
</feature>
<keyword evidence="3" id="KW-1185">Reference proteome</keyword>
<feature type="region of interest" description="Disordered" evidence="1">
    <location>
        <begin position="261"/>
        <end position="316"/>
    </location>
</feature>
<organism evidence="2 3">
    <name type="scientific">Linnemannia exigua</name>
    <dbReference type="NCBI Taxonomy" id="604196"/>
    <lineage>
        <taxon>Eukaryota</taxon>
        <taxon>Fungi</taxon>
        <taxon>Fungi incertae sedis</taxon>
        <taxon>Mucoromycota</taxon>
        <taxon>Mortierellomycotina</taxon>
        <taxon>Mortierellomycetes</taxon>
        <taxon>Mortierellales</taxon>
        <taxon>Mortierellaceae</taxon>
        <taxon>Linnemannia</taxon>
    </lineage>
</organism>
<proteinExistence type="predicted"/>
<feature type="compositionally biased region" description="Low complexity" evidence="1">
    <location>
        <begin position="436"/>
        <end position="446"/>
    </location>
</feature>